<dbReference type="Proteomes" id="UP000749646">
    <property type="component" value="Unassembled WGS sequence"/>
</dbReference>
<protein>
    <submittedName>
        <fullName evidence="1">Uncharacterized protein</fullName>
    </submittedName>
</protein>
<dbReference type="OrthoDB" id="2446735at2759"/>
<name>A0A9P6IKS9_9FUNG</name>
<accession>A0A9P6IKS9</accession>
<sequence>MDVRRDLVQRQCRLTSTSDILALNFVFTKDLLEDHLPPDVVEVLVAGHTVEPAKDDTNLLVSCCLFSAQNNFHDSKWFIRNQTSGKECITAELLLAYSSTSALWQNPSTLATNEDTYIQQSVRAILVGAFGALNFHRHWTREFPVPAGYEEPLYPNFFAERDKLPCVVVEVKSPAADLEAAAADSRKLPLMMKLALNQLLAAGVQDPVVVGLLVQNNRCEVMSLDLSYEALYIPKVLGTFELPRNKYQLPLLLPGLGPLEAAKELADKTLSAIMKRPRRRKNYRNHPFVRPSYYVHGIKIPALDPFVEL</sequence>
<proteinExistence type="predicted"/>
<dbReference type="EMBL" id="JAAAHW010010013">
    <property type="protein sequence ID" value="KAF9932170.1"/>
    <property type="molecule type" value="Genomic_DNA"/>
</dbReference>
<keyword evidence="2" id="KW-1185">Reference proteome</keyword>
<reference evidence="1" key="1">
    <citation type="journal article" date="2020" name="Fungal Divers.">
        <title>Resolving the Mortierellaceae phylogeny through synthesis of multi-gene phylogenetics and phylogenomics.</title>
        <authorList>
            <person name="Vandepol N."/>
            <person name="Liber J."/>
            <person name="Desiro A."/>
            <person name="Na H."/>
            <person name="Kennedy M."/>
            <person name="Barry K."/>
            <person name="Grigoriev I.V."/>
            <person name="Miller A.N."/>
            <person name="O'Donnell K."/>
            <person name="Stajich J.E."/>
            <person name="Bonito G."/>
        </authorList>
    </citation>
    <scope>NUCLEOTIDE SEQUENCE</scope>
    <source>
        <strain evidence="1">MES-2147</strain>
    </source>
</reference>
<evidence type="ECO:0000313" key="2">
    <source>
        <dbReference type="Proteomes" id="UP000749646"/>
    </source>
</evidence>
<organism evidence="1 2">
    <name type="scientific">Modicella reniformis</name>
    <dbReference type="NCBI Taxonomy" id="1440133"/>
    <lineage>
        <taxon>Eukaryota</taxon>
        <taxon>Fungi</taxon>
        <taxon>Fungi incertae sedis</taxon>
        <taxon>Mucoromycota</taxon>
        <taxon>Mortierellomycotina</taxon>
        <taxon>Mortierellomycetes</taxon>
        <taxon>Mortierellales</taxon>
        <taxon>Mortierellaceae</taxon>
        <taxon>Modicella</taxon>
    </lineage>
</organism>
<dbReference type="AlphaFoldDB" id="A0A9P6IKS9"/>
<evidence type="ECO:0000313" key="1">
    <source>
        <dbReference type="EMBL" id="KAF9932170.1"/>
    </source>
</evidence>
<gene>
    <name evidence="1" type="ORF">BGZ65_004575</name>
</gene>
<comment type="caution">
    <text evidence="1">The sequence shown here is derived from an EMBL/GenBank/DDBJ whole genome shotgun (WGS) entry which is preliminary data.</text>
</comment>